<dbReference type="SUPFAM" id="SSF141457">
    <property type="entry name" value="BH3618-like"/>
    <property type="match status" value="1"/>
</dbReference>
<dbReference type="EMBL" id="QEEX01000001">
    <property type="protein sequence ID" value="PWB97837.1"/>
    <property type="molecule type" value="Genomic_DNA"/>
</dbReference>
<dbReference type="RefSeq" id="WP_108518542.1">
    <property type="nucleotide sequence ID" value="NZ_CP026951.1"/>
</dbReference>
<dbReference type="Pfam" id="PF02623">
    <property type="entry name" value="FliW"/>
    <property type="match status" value="1"/>
</dbReference>
<keyword evidence="4" id="KW-0969">Cilium</keyword>
<gene>
    <name evidence="4" type="ORF">DF220_08345</name>
</gene>
<evidence type="ECO:0000313" key="4">
    <source>
        <dbReference type="EMBL" id="PWB97837.1"/>
    </source>
</evidence>
<comment type="caution">
    <text evidence="4">The sequence shown here is derived from an EMBL/GenBank/DDBJ whole genome shotgun (WGS) entry which is preliminary data.</text>
</comment>
<reference evidence="5" key="1">
    <citation type="submission" date="2018-04" db="EMBL/GenBank/DDBJ databases">
        <authorList>
            <person name="Liu S."/>
            <person name="Wang Z."/>
            <person name="Li J."/>
        </authorList>
    </citation>
    <scope>NUCLEOTIDE SEQUENCE [LARGE SCALE GENOMIC DNA]</scope>
    <source>
        <strain evidence="5">S1194</strain>
    </source>
</reference>
<evidence type="ECO:0000256" key="2">
    <source>
        <dbReference type="ARBA" id="ARBA00022795"/>
    </source>
</evidence>
<organism evidence="4 5">
    <name type="scientific">Homoserinimonas hongtaonis</name>
    <dbReference type="NCBI Taxonomy" id="2079791"/>
    <lineage>
        <taxon>Bacteria</taxon>
        <taxon>Bacillati</taxon>
        <taxon>Actinomycetota</taxon>
        <taxon>Actinomycetes</taxon>
        <taxon>Micrococcales</taxon>
        <taxon>Microbacteriaceae</taxon>
        <taxon>Homoserinimonas</taxon>
    </lineage>
</organism>
<dbReference type="InterPro" id="IPR003775">
    <property type="entry name" value="Flagellar_assembly_factor_FliW"/>
</dbReference>
<keyword evidence="5" id="KW-1185">Reference proteome</keyword>
<dbReference type="PANTHER" id="PTHR39190">
    <property type="entry name" value="FLAGELLAR ASSEMBLY FACTOR FLIW"/>
    <property type="match status" value="1"/>
</dbReference>
<keyword evidence="1" id="KW-0963">Cytoplasm</keyword>
<evidence type="ECO:0000256" key="1">
    <source>
        <dbReference type="ARBA" id="ARBA00022490"/>
    </source>
</evidence>
<keyword evidence="4" id="KW-0966">Cell projection</keyword>
<dbReference type="Gene3D" id="2.30.290.10">
    <property type="entry name" value="BH3618-like"/>
    <property type="match status" value="1"/>
</dbReference>
<dbReference type="AlphaFoldDB" id="A0A2U1T1V4"/>
<proteinExistence type="predicted"/>
<dbReference type="GO" id="GO:0044780">
    <property type="term" value="P:bacterial-type flagellum assembly"/>
    <property type="evidence" value="ECO:0007669"/>
    <property type="project" value="InterPro"/>
</dbReference>
<evidence type="ECO:0000313" key="5">
    <source>
        <dbReference type="Proteomes" id="UP000244978"/>
    </source>
</evidence>
<evidence type="ECO:0000256" key="3">
    <source>
        <dbReference type="ARBA" id="ARBA00022845"/>
    </source>
</evidence>
<dbReference type="Proteomes" id="UP000244978">
    <property type="component" value="Unassembled WGS sequence"/>
</dbReference>
<dbReference type="OrthoDB" id="3268119at2"/>
<sequence>MSAAALTFVVPPPGFAPHVDFLLEEVAGAMGLFTLRAVGASEQRLYVLNAGVYLPAYNPEISDQQAASLALDSADDALVLVVANPGLDGTTTTNLMAPIVVNSTTGACAQFILDNQEWPLRAELAHV</sequence>
<keyword evidence="4" id="KW-0282">Flagellum</keyword>
<protein>
    <submittedName>
        <fullName evidence="4">Flagellar assembly protein FliW</fullName>
    </submittedName>
</protein>
<keyword evidence="3" id="KW-0810">Translation regulation</keyword>
<dbReference type="KEGG" id="salc:C2138_13295"/>
<dbReference type="PANTHER" id="PTHR39190:SF1">
    <property type="entry name" value="FLAGELLAR ASSEMBLY FACTOR FLIW"/>
    <property type="match status" value="1"/>
</dbReference>
<keyword evidence="2" id="KW-1005">Bacterial flagellum biogenesis</keyword>
<dbReference type="InterPro" id="IPR024046">
    <property type="entry name" value="Flagellar_assmbl_FliW_dom_sf"/>
</dbReference>
<name>A0A2U1T1V4_9MICO</name>
<accession>A0A2U1T1V4</accession>
<dbReference type="GO" id="GO:0006417">
    <property type="term" value="P:regulation of translation"/>
    <property type="evidence" value="ECO:0007669"/>
    <property type="project" value="UniProtKB-KW"/>
</dbReference>